<gene>
    <name evidence="1" type="ORF">PIB30_080696</name>
</gene>
<evidence type="ECO:0000313" key="2">
    <source>
        <dbReference type="Proteomes" id="UP001341840"/>
    </source>
</evidence>
<dbReference type="EMBL" id="JASCZI010212631">
    <property type="protein sequence ID" value="MED6199956.1"/>
    <property type="molecule type" value="Genomic_DNA"/>
</dbReference>
<proteinExistence type="predicted"/>
<reference evidence="1 2" key="1">
    <citation type="journal article" date="2023" name="Plants (Basel)">
        <title>Bridging the Gap: Combining Genomics and Transcriptomics Approaches to Understand Stylosanthes scabra, an Orphan Legume from the Brazilian Caatinga.</title>
        <authorList>
            <person name="Ferreira-Neto J.R.C."/>
            <person name="da Silva M.D."/>
            <person name="Binneck E."/>
            <person name="de Melo N.F."/>
            <person name="da Silva R.H."/>
            <person name="de Melo A.L.T.M."/>
            <person name="Pandolfi V."/>
            <person name="Bustamante F.O."/>
            <person name="Brasileiro-Vidal A.C."/>
            <person name="Benko-Iseppon A.M."/>
        </authorList>
    </citation>
    <scope>NUCLEOTIDE SEQUENCE [LARGE SCALE GENOMIC DNA]</scope>
    <source>
        <tissue evidence="1">Leaves</tissue>
    </source>
</reference>
<name>A0ABU6XQ62_9FABA</name>
<accession>A0ABU6XQ62</accession>
<evidence type="ECO:0008006" key="3">
    <source>
        <dbReference type="Google" id="ProtNLM"/>
    </source>
</evidence>
<comment type="caution">
    <text evidence="1">The sequence shown here is derived from an EMBL/GenBank/DDBJ whole genome shotgun (WGS) entry which is preliminary data.</text>
</comment>
<organism evidence="1 2">
    <name type="scientific">Stylosanthes scabra</name>
    <dbReference type="NCBI Taxonomy" id="79078"/>
    <lineage>
        <taxon>Eukaryota</taxon>
        <taxon>Viridiplantae</taxon>
        <taxon>Streptophyta</taxon>
        <taxon>Embryophyta</taxon>
        <taxon>Tracheophyta</taxon>
        <taxon>Spermatophyta</taxon>
        <taxon>Magnoliopsida</taxon>
        <taxon>eudicotyledons</taxon>
        <taxon>Gunneridae</taxon>
        <taxon>Pentapetalae</taxon>
        <taxon>rosids</taxon>
        <taxon>fabids</taxon>
        <taxon>Fabales</taxon>
        <taxon>Fabaceae</taxon>
        <taxon>Papilionoideae</taxon>
        <taxon>50 kb inversion clade</taxon>
        <taxon>dalbergioids sensu lato</taxon>
        <taxon>Dalbergieae</taxon>
        <taxon>Pterocarpus clade</taxon>
        <taxon>Stylosanthes</taxon>
    </lineage>
</organism>
<dbReference type="Proteomes" id="UP001341840">
    <property type="component" value="Unassembled WGS sequence"/>
</dbReference>
<keyword evidence="2" id="KW-1185">Reference proteome</keyword>
<sequence>MGLLLANSMNNFKSGLIPLTDKLDDKNYNTWRYQAWLTIQTLELEDHLDPTRHHQKMLFPSLLLRLFPKKLQKVLPRRQQPILNGGNMILHFKPGSPHQ</sequence>
<protein>
    <recommendedName>
        <fullName evidence="3">Retrotransposon Copia-like N-terminal domain-containing protein</fullName>
    </recommendedName>
</protein>
<evidence type="ECO:0000313" key="1">
    <source>
        <dbReference type="EMBL" id="MED6199956.1"/>
    </source>
</evidence>